<reference evidence="2 3" key="1">
    <citation type="submission" date="2021-03" db="EMBL/GenBank/DDBJ databases">
        <title>Sequencing the genomes of 1000 actinobacteria strains.</title>
        <authorList>
            <person name="Klenk H.-P."/>
        </authorList>
    </citation>
    <scope>NUCLEOTIDE SEQUENCE [LARGE SCALE GENOMIC DNA]</scope>
    <source>
        <strain evidence="2 3">DSM 45256</strain>
    </source>
</reference>
<name>A0ABS4W7T2_9PSEU</name>
<dbReference type="RefSeq" id="WP_210037111.1">
    <property type="nucleotide sequence ID" value="NZ_JAGINU010000004.1"/>
</dbReference>
<evidence type="ECO:0000313" key="2">
    <source>
        <dbReference type="EMBL" id="MBP2372086.1"/>
    </source>
</evidence>
<protein>
    <submittedName>
        <fullName evidence="2">Nicotinamide riboside transporter PnuC</fullName>
    </submittedName>
</protein>
<organism evidence="2 3">
    <name type="scientific">Pseudonocardia parietis</name>
    <dbReference type="NCBI Taxonomy" id="570936"/>
    <lineage>
        <taxon>Bacteria</taxon>
        <taxon>Bacillati</taxon>
        <taxon>Actinomycetota</taxon>
        <taxon>Actinomycetes</taxon>
        <taxon>Pseudonocardiales</taxon>
        <taxon>Pseudonocardiaceae</taxon>
        <taxon>Pseudonocardia</taxon>
    </lineage>
</organism>
<keyword evidence="1" id="KW-1133">Transmembrane helix</keyword>
<proteinExistence type="predicted"/>
<feature type="transmembrane region" description="Helical" evidence="1">
    <location>
        <begin position="31"/>
        <end position="56"/>
    </location>
</feature>
<comment type="caution">
    <text evidence="2">The sequence shown here is derived from an EMBL/GenBank/DDBJ whole genome shotgun (WGS) entry which is preliminary data.</text>
</comment>
<keyword evidence="1" id="KW-0812">Transmembrane</keyword>
<dbReference type="EMBL" id="JAGINU010000004">
    <property type="protein sequence ID" value="MBP2372086.1"/>
    <property type="molecule type" value="Genomic_DNA"/>
</dbReference>
<accession>A0ABS4W7T2</accession>
<dbReference type="Proteomes" id="UP001519295">
    <property type="component" value="Unassembled WGS sequence"/>
</dbReference>
<feature type="transmembrane region" description="Helical" evidence="1">
    <location>
        <begin position="63"/>
        <end position="84"/>
    </location>
</feature>
<keyword evidence="1" id="KW-0472">Membrane</keyword>
<gene>
    <name evidence="2" type="ORF">JOF36_007859</name>
</gene>
<evidence type="ECO:0000256" key="1">
    <source>
        <dbReference type="SAM" id="Phobius"/>
    </source>
</evidence>
<sequence length="135" mass="13892">MTSELLTPSAVPPAMIIPLLLDTSLNQNTQALSAVIFLLDACAFAVSVVAAFQLAVRRYSDQLVLYVGGVVLAAVSTFLVRAMLPIGGSVIEVAAPAATLLLIVGGLLVGKVRGDRSEECTRSSSAGSSTNVCDN</sequence>
<evidence type="ECO:0000313" key="3">
    <source>
        <dbReference type="Proteomes" id="UP001519295"/>
    </source>
</evidence>
<keyword evidence="3" id="KW-1185">Reference proteome</keyword>
<feature type="transmembrane region" description="Helical" evidence="1">
    <location>
        <begin position="90"/>
        <end position="109"/>
    </location>
</feature>